<dbReference type="InterPro" id="IPR013783">
    <property type="entry name" value="Ig-like_fold"/>
</dbReference>
<feature type="chain" id="PRO_5019184786" evidence="1">
    <location>
        <begin position="24"/>
        <end position="258"/>
    </location>
</feature>
<dbReference type="Gene3D" id="2.60.40.10">
    <property type="entry name" value="Immunoglobulins"/>
    <property type="match status" value="1"/>
</dbReference>
<gene>
    <name evidence="2" type="ORF">D5R55_19305</name>
</gene>
<reference evidence="2 3" key="1">
    <citation type="submission" date="2018-12" db="EMBL/GenBank/DDBJ databases">
        <title>Cadmium resistance mechanism in endophytic bacteria Burkholderia cenocepacia YG-3.</title>
        <authorList>
            <person name="Zhang X."/>
            <person name="Wang X."/>
            <person name="Zhu Y."/>
        </authorList>
    </citation>
    <scope>NUCLEOTIDE SEQUENCE [LARGE SCALE GENOMIC DNA]</scope>
    <source>
        <strain evidence="2 3">YG-3</strain>
    </source>
</reference>
<organism evidence="2 3">
    <name type="scientific">Burkholderia cenocepacia</name>
    <dbReference type="NCBI Taxonomy" id="95486"/>
    <lineage>
        <taxon>Bacteria</taxon>
        <taxon>Pseudomonadati</taxon>
        <taxon>Pseudomonadota</taxon>
        <taxon>Betaproteobacteria</taxon>
        <taxon>Burkholderiales</taxon>
        <taxon>Burkholderiaceae</taxon>
        <taxon>Burkholderia</taxon>
        <taxon>Burkholderia cepacia complex</taxon>
    </lineage>
</organism>
<keyword evidence="1" id="KW-0732">Signal</keyword>
<accession>A0A3S9NBP0</accession>
<dbReference type="InterPro" id="IPR008962">
    <property type="entry name" value="PapD-like_sf"/>
</dbReference>
<sequence>MKVNLAKCMFAGLLAMCSLSAHAGSPSINIGPMFEYMGGKQSSILKRIRNKGDATAFVRVEVSEVVFKDDGKQEEVPLDPALLTQRDGQGLIASPSRLIVPAEGAQSVRLLYRGKRDAERYYRVRFVPVVPKSKDDFVLSNDEIEQYKESLSAGINVLTGYGAMVIVRPGDERYQTEFKVEGGKSIVENNGSSMVTLEAYRVCKEKKGACGEPTAYYIRPGKTKELPCEAGSRCEFELREGEKRTRMHVEAGQAASAT</sequence>
<dbReference type="Proteomes" id="UP000277191">
    <property type="component" value="Chromosome 2"/>
</dbReference>
<evidence type="ECO:0000313" key="3">
    <source>
        <dbReference type="Proteomes" id="UP000277191"/>
    </source>
</evidence>
<evidence type="ECO:0000313" key="2">
    <source>
        <dbReference type="EMBL" id="AZQ53135.1"/>
    </source>
</evidence>
<dbReference type="AlphaFoldDB" id="A0A3S9NBP0"/>
<name>A0A3S9NBP0_9BURK</name>
<dbReference type="RefSeq" id="WP_126364838.1">
    <property type="nucleotide sequence ID" value="NZ_CP034546.1"/>
</dbReference>
<dbReference type="EMBL" id="CP034546">
    <property type="protein sequence ID" value="AZQ53135.1"/>
    <property type="molecule type" value="Genomic_DNA"/>
</dbReference>
<feature type="signal peptide" evidence="1">
    <location>
        <begin position="1"/>
        <end position="23"/>
    </location>
</feature>
<evidence type="ECO:0000256" key="1">
    <source>
        <dbReference type="SAM" id="SignalP"/>
    </source>
</evidence>
<dbReference type="SUPFAM" id="SSF49354">
    <property type="entry name" value="PapD-like"/>
    <property type="match status" value="1"/>
</dbReference>
<protein>
    <submittedName>
        <fullName evidence="2">Molecular chaperone</fullName>
    </submittedName>
</protein>
<proteinExistence type="predicted"/>